<dbReference type="InterPro" id="IPR045135">
    <property type="entry name" value="Rpn7_N"/>
</dbReference>
<evidence type="ECO:0000313" key="4">
    <source>
        <dbReference type="Proteomes" id="UP000016927"/>
    </source>
</evidence>
<keyword evidence="1" id="KW-0175">Coiled coil</keyword>
<sequence length="363" mass="42695">MDFAFREPNMDLFVLLFDTKDTTKLREYLVEHSMYSIYTNLVQKGILENNKEDLTRIVTEKENKLNSLLEEKNKDPENSTFVQSIKIKIAELHASCLDVEEALEDMRGLLREEASLSFQMDVFLCKIRMGFLTKNKKLIEEAMERANDVFVRGCDWDRRNKFKIYQGIYYLMKGNFVECAKYFHESLPSFESNELVSYKDAVQYMIFSGLLTYSRIEIKNKLVECSEVNEVGSKESMLLLKSLYECNYYDYLPMLYLFLDSVKNNVYLSHFVDYFCKEMKLKAYKQLLDSYQFISIANMAQLFGIEEDFLEEDLSTFIVEGRLNCKIDKINGIVLVEEIKDNSLQEIINKGENLVRMIKKNVK</sequence>
<keyword evidence="3" id="KW-0647">Proteasome</keyword>
<dbReference type="HOGENOM" id="CLU_031814_1_1_1"/>
<dbReference type="PANTHER" id="PTHR14145">
    <property type="entry name" value="26S PROTESOME SUBUNIT 6"/>
    <property type="match status" value="1"/>
</dbReference>
<dbReference type="InterPro" id="IPR019585">
    <property type="entry name" value="Rpn7/CSN1"/>
</dbReference>
<dbReference type="VEuPathDB" id="MicrosporidiaDB:NBO_507g0011"/>
<dbReference type="EMBL" id="KB909415">
    <property type="protein sequence ID" value="EOB12196.1"/>
    <property type="molecule type" value="Genomic_DNA"/>
</dbReference>
<dbReference type="AlphaFoldDB" id="R0KNE7"/>
<feature type="domain" description="PCI" evidence="2">
    <location>
        <begin position="175"/>
        <end position="341"/>
    </location>
</feature>
<dbReference type="SUPFAM" id="SSF46785">
    <property type="entry name" value="Winged helix' DNA-binding domain"/>
    <property type="match status" value="1"/>
</dbReference>
<dbReference type="GO" id="GO:0043161">
    <property type="term" value="P:proteasome-mediated ubiquitin-dependent protein catabolic process"/>
    <property type="evidence" value="ECO:0007669"/>
    <property type="project" value="TreeGrafter"/>
</dbReference>
<feature type="coiled-coil region" evidence="1">
    <location>
        <begin position="44"/>
        <end position="71"/>
    </location>
</feature>
<evidence type="ECO:0000313" key="3">
    <source>
        <dbReference type="EMBL" id="EOB12196.1"/>
    </source>
</evidence>
<proteinExistence type="predicted"/>
<dbReference type="Proteomes" id="UP000016927">
    <property type="component" value="Unassembled WGS sequence"/>
</dbReference>
<dbReference type="PANTHER" id="PTHR14145:SF1">
    <property type="entry name" value="26S PROTEASOME NON-ATPASE REGULATORY SUBUNIT 6"/>
    <property type="match status" value="1"/>
</dbReference>
<dbReference type="OrthoDB" id="1452at2759"/>
<reference evidence="3 4" key="1">
    <citation type="journal article" date="2013" name="BMC Genomics">
        <title>Comparative genomics of parasitic silkworm microsporidia reveal an association between genome expansion and host adaptation.</title>
        <authorList>
            <person name="Pan G."/>
            <person name="Xu J."/>
            <person name="Li T."/>
            <person name="Xia Q."/>
            <person name="Liu S.L."/>
            <person name="Zhang G."/>
            <person name="Li S."/>
            <person name="Li C."/>
            <person name="Liu H."/>
            <person name="Yang L."/>
            <person name="Liu T."/>
            <person name="Zhang X."/>
            <person name="Wu Z."/>
            <person name="Fan W."/>
            <person name="Dang X."/>
            <person name="Xiang H."/>
            <person name="Tao M."/>
            <person name="Li Y."/>
            <person name="Hu J."/>
            <person name="Li Z."/>
            <person name="Lin L."/>
            <person name="Luo J."/>
            <person name="Geng L."/>
            <person name="Wang L."/>
            <person name="Long M."/>
            <person name="Wan Y."/>
            <person name="He N."/>
            <person name="Zhang Z."/>
            <person name="Lu C."/>
            <person name="Keeling P.J."/>
            <person name="Wang J."/>
            <person name="Xiang Z."/>
            <person name="Zhou Z."/>
        </authorList>
    </citation>
    <scope>NUCLEOTIDE SEQUENCE [LARGE SCALE GENOMIC DNA]</scope>
    <source>
        <strain evidence="4">CQ1 / CVCC 102059</strain>
    </source>
</reference>
<dbReference type="Pfam" id="PF10602">
    <property type="entry name" value="RPN7"/>
    <property type="match status" value="1"/>
</dbReference>
<name>R0KNE7_NOSB1</name>
<dbReference type="Pfam" id="PF01399">
    <property type="entry name" value="PCI"/>
    <property type="match status" value="1"/>
</dbReference>
<gene>
    <name evidence="3" type="primary">PSMD6</name>
    <name evidence="3" type="ORF">NBO_507g0011</name>
</gene>
<dbReference type="OMA" id="RLHCKVD"/>
<dbReference type="InterPro" id="IPR036390">
    <property type="entry name" value="WH_DNA-bd_sf"/>
</dbReference>
<protein>
    <submittedName>
        <fullName evidence="3">26S proteasome non-ATPase regulatory subunit 6</fullName>
    </submittedName>
</protein>
<dbReference type="STRING" id="578461.R0KNE7"/>
<dbReference type="Gene3D" id="1.25.40.570">
    <property type="match status" value="1"/>
</dbReference>
<keyword evidence="4" id="KW-1185">Reference proteome</keyword>
<evidence type="ECO:0000259" key="2">
    <source>
        <dbReference type="PROSITE" id="PS50250"/>
    </source>
</evidence>
<evidence type="ECO:0000256" key="1">
    <source>
        <dbReference type="SAM" id="Coils"/>
    </source>
</evidence>
<dbReference type="InterPro" id="IPR000717">
    <property type="entry name" value="PCI_dom"/>
</dbReference>
<dbReference type="GO" id="GO:0000502">
    <property type="term" value="C:proteasome complex"/>
    <property type="evidence" value="ECO:0007669"/>
    <property type="project" value="UniProtKB-KW"/>
</dbReference>
<dbReference type="SMART" id="SM00088">
    <property type="entry name" value="PINT"/>
    <property type="match status" value="1"/>
</dbReference>
<organism evidence="3 4">
    <name type="scientific">Nosema bombycis (strain CQ1 / CVCC 102059)</name>
    <name type="common">Microsporidian parasite</name>
    <name type="synonym">Pebrine of silkworm</name>
    <dbReference type="NCBI Taxonomy" id="578461"/>
    <lineage>
        <taxon>Eukaryota</taxon>
        <taxon>Fungi</taxon>
        <taxon>Fungi incertae sedis</taxon>
        <taxon>Microsporidia</taxon>
        <taxon>Nosematidae</taxon>
        <taxon>Nosema</taxon>
    </lineage>
</organism>
<accession>R0KNE7</accession>
<dbReference type="PROSITE" id="PS50250">
    <property type="entry name" value="PCI"/>
    <property type="match status" value="1"/>
</dbReference>